<organism evidence="3 4">
    <name type="scientific">Psilocybe cyanescens</name>
    <dbReference type="NCBI Taxonomy" id="93625"/>
    <lineage>
        <taxon>Eukaryota</taxon>
        <taxon>Fungi</taxon>
        <taxon>Dikarya</taxon>
        <taxon>Basidiomycota</taxon>
        <taxon>Agaricomycotina</taxon>
        <taxon>Agaricomycetes</taxon>
        <taxon>Agaricomycetidae</taxon>
        <taxon>Agaricales</taxon>
        <taxon>Agaricineae</taxon>
        <taxon>Strophariaceae</taxon>
        <taxon>Psilocybe</taxon>
    </lineage>
</organism>
<feature type="domain" description="Fe2OG dioxygenase" evidence="2">
    <location>
        <begin position="181"/>
        <end position="284"/>
    </location>
</feature>
<dbReference type="SUPFAM" id="SSF51197">
    <property type="entry name" value="Clavaminate synthase-like"/>
    <property type="match status" value="1"/>
</dbReference>
<dbReference type="PROSITE" id="PS51471">
    <property type="entry name" value="FE2OG_OXY"/>
    <property type="match status" value="1"/>
</dbReference>
<dbReference type="Pfam" id="PF03171">
    <property type="entry name" value="2OG-FeII_Oxy"/>
    <property type="match status" value="1"/>
</dbReference>
<keyword evidence="1" id="KW-0408">Iron</keyword>
<evidence type="ECO:0000259" key="2">
    <source>
        <dbReference type="PROSITE" id="PS51471"/>
    </source>
</evidence>
<dbReference type="InterPro" id="IPR005123">
    <property type="entry name" value="Oxoglu/Fe-dep_dioxygenase_dom"/>
</dbReference>
<gene>
    <name evidence="3" type="ORF">CVT25_004653</name>
</gene>
<keyword evidence="4" id="KW-1185">Reference proteome</keyword>
<dbReference type="InterPro" id="IPR050231">
    <property type="entry name" value="Iron_ascorbate_oxido_reductase"/>
</dbReference>
<protein>
    <recommendedName>
        <fullName evidence="2">Fe2OG dioxygenase domain-containing protein</fullName>
    </recommendedName>
</protein>
<dbReference type="STRING" id="93625.A0A409XMQ2"/>
<accession>A0A409XMQ2</accession>
<proteinExistence type="inferred from homology"/>
<dbReference type="Proteomes" id="UP000283269">
    <property type="component" value="Unassembled WGS sequence"/>
</dbReference>
<keyword evidence="1" id="KW-0479">Metal-binding</keyword>
<comment type="caution">
    <text evidence="3">The sequence shown here is derived from an EMBL/GenBank/DDBJ whole genome shotgun (WGS) entry which is preliminary data.</text>
</comment>
<comment type="similarity">
    <text evidence="1">Belongs to the iron/ascorbate-dependent oxidoreductase family.</text>
</comment>
<dbReference type="InterPro" id="IPR026992">
    <property type="entry name" value="DIOX_N"/>
</dbReference>
<dbReference type="InterPro" id="IPR027443">
    <property type="entry name" value="IPNS-like_sf"/>
</dbReference>
<evidence type="ECO:0000313" key="4">
    <source>
        <dbReference type="Proteomes" id="UP000283269"/>
    </source>
</evidence>
<evidence type="ECO:0000313" key="3">
    <source>
        <dbReference type="EMBL" id="PPQ91997.1"/>
    </source>
</evidence>
<dbReference type="Pfam" id="PF14226">
    <property type="entry name" value="DIOX_N"/>
    <property type="match status" value="1"/>
</dbReference>
<reference evidence="3 4" key="1">
    <citation type="journal article" date="2018" name="Evol. Lett.">
        <title>Horizontal gene cluster transfer increased hallucinogenic mushroom diversity.</title>
        <authorList>
            <person name="Reynolds H.T."/>
            <person name="Vijayakumar V."/>
            <person name="Gluck-Thaler E."/>
            <person name="Korotkin H.B."/>
            <person name="Matheny P.B."/>
            <person name="Slot J.C."/>
        </authorList>
    </citation>
    <scope>NUCLEOTIDE SEQUENCE [LARGE SCALE GENOMIC DNA]</scope>
    <source>
        <strain evidence="3 4">2631</strain>
    </source>
</reference>
<keyword evidence="1" id="KW-0560">Oxidoreductase</keyword>
<dbReference type="InterPro" id="IPR044861">
    <property type="entry name" value="IPNS-like_FE2OG_OXY"/>
</dbReference>
<dbReference type="PANTHER" id="PTHR47990">
    <property type="entry name" value="2-OXOGLUTARATE (2OG) AND FE(II)-DEPENDENT OXYGENASE SUPERFAMILY PROTEIN-RELATED"/>
    <property type="match status" value="1"/>
</dbReference>
<evidence type="ECO:0000256" key="1">
    <source>
        <dbReference type="RuleBase" id="RU003682"/>
    </source>
</evidence>
<dbReference type="GO" id="GO:0046872">
    <property type="term" value="F:metal ion binding"/>
    <property type="evidence" value="ECO:0007669"/>
    <property type="project" value="UniProtKB-KW"/>
</dbReference>
<dbReference type="EMBL" id="NHYD01001186">
    <property type="protein sequence ID" value="PPQ91997.1"/>
    <property type="molecule type" value="Genomic_DNA"/>
</dbReference>
<sequence>MPGLITPETPHYVPAPATNIELEYADLPIIDLAQMSTPAGHLALAEKARDAMTVHGFFYVINHGFNTAQTERIFDIADIPFSKVGDEEKRTYVAKMKETGSYQGYKPRQYWHIDGGVRDQMENYNINRDITKRQHPEVLRPFLPEIEKFARHNHEEVLHPILRLLAVGMELPEETFVNMHGFSSVGETYEEDEVKSKNVWLKGHTDFGTITILYSQPVAALQILTSDGTWKWVKHIENALVINAGDALEFLSGGFYRATIHRVVQPPEDQRSYTRLGVFYFCMTDDDVKLAPLVESPVLQRVGVSRSFDGVEPPTMEAWRRGRTAAYGQTDLKPAEKGVEEEIINGVVVKHYN</sequence>
<dbReference type="AlphaFoldDB" id="A0A409XMQ2"/>
<name>A0A409XMQ2_PSICY</name>
<dbReference type="GO" id="GO:0016491">
    <property type="term" value="F:oxidoreductase activity"/>
    <property type="evidence" value="ECO:0007669"/>
    <property type="project" value="UniProtKB-KW"/>
</dbReference>
<dbReference type="Gene3D" id="2.60.120.330">
    <property type="entry name" value="B-lactam Antibiotic, Isopenicillin N Synthase, Chain"/>
    <property type="match status" value="1"/>
</dbReference>
<dbReference type="OrthoDB" id="406156at2759"/>
<dbReference type="InParanoid" id="A0A409XMQ2"/>